<dbReference type="EMBL" id="LVWG01000009">
    <property type="protein sequence ID" value="KZK75140.1"/>
    <property type="molecule type" value="Genomic_DNA"/>
</dbReference>
<organism evidence="2 3">
    <name type="scientific">Pelodictyon luteolum</name>
    <dbReference type="NCBI Taxonomy" id="1100"/>
    <lineage>
        <taxon>Bacteria</taxon>
        <taxon>Pseudomonadati</taxon>
        <taxon>Chlorobiota</taxon>
        <taxon>Chlorobiia</taxon>
        <taxon>Chlorobiales</taxon>
        <taxon>Chlorobiaceae</taxon>
        <taxon>Chlorobium/Pelodictyon group</taxon>
        <taxon>Pelodictyon</taxon>
    </lineage>
</organism>
<evidence type="ECO:0000256" key="1">
    <source>
        <dbReference type="SAM" id="Phobius"/>
    </source>
</evidence>
<accession>A0A165ME55</accession>
<dbReference type="AlphaFoldDB" id="A0A165ME55"/>
<sequence>MERRNVTTGVFLEHLAAEKAIEELRSSGFNLARLSLIGMDSPLGGHVSGFYRTGEKLRACGKLEAFWQGLSRQFSSSASFFVPGIGHVMLFGPIVELILAALERELVVGGLSAIGAALFSIGIPKECTNRYEAALRDGHFLLVAEGTADEAEEARRILNATSENDAVVYHSTVPGP</sequence>
<feature type="transmembrane region" description="Helical" evidence="1">
    <location>
        <begin position="80"/>
        <end position="100"/>
    </location>
</feature>
<proteinExistence type="predicted"/>
<name>A0A165ME55_PELLU</name>
<keyword evidence="1" id="KW-0472">Membrane</keyword>
<feature type="transmembrane region" description="Helical" evidence="1">
    <location>
        <begin position="106"/>
        <end position="123"/>
    </location>
</feature>
<gene>
    <name evidence="2" type="ORF">A3K90_05310</name>
</gene>
<evidence type="ECO:0000313" key="3">
    <source>
        <dbReference type="Proteomes" id="UP000076481"/>
    </source>
</evidence>
<protein>
    <submittedName>
        <fullName evidence="2">Uncharacterized protein</fullName>
    </submittedName>
</protein>
<comment type="caution">
    <text evidence="2">The sequence shown here is derived from an EMBL/GenBank/DDBJ whole genome shotgun (WGS) entry which is preliminary data.</text>
</comment>
<reference evidence="2 3" key="1">
    <citation type="submission" date="2016-03" db="EMBL/GenBank/DDBJ databases">
        <title>Speciation and ecological success in dimly lit waters: horizontal gene transfer in a green sulfur bacteria bloom unveiled by metagenomic assembly.</title>
        <authorList>
            <person name="Llorens-Mares T."/>
            <person name="Liu Z."/>
            <person name="Allen L.Z."/>
            <person name="Rusch D.B."/>
            <person name="Craig M.T."/>
            <person name="Dupont C.L."/>
            <person name="Bryant D.A."/>
            <person name="Casamayor E.O."/>
        </authorList>
    </citation>
    <scope>NUCLEOTIDE SEQUENCE [LARGE SCALE GENOMIC DNA]</scope>
    <source>
        <strain evidence="2">CIII</strain>
    </source>
</reference>
<keyword evidence="1" id="KW-0812">Transmembrane</keyword>
<evidence type="ECO:0000313" key="2">
    <source>
        <dbReference type="EMBL" id="KZK75140.1"/>
    </source>
</evidence>
<dbReference type="PANTHER" id="PTHR36109">
    <property type="entry name" value="MEMBRANE PROTEIN-RELATED"/>
    <property type="match status" value="1"/>
</dbReference>
<dbReference type="Proteomes" id="UP000076481">
    <property type="component" value="Unassembled WGS sequence"/>
</dbReference>
<dbReference type="PANTHER" id="PTHR36109:SF2">
    <property type="entry name" value="MEMBRANE PROTEIN"/>
    <property type="match status" value="1"/>
</dbReference>
<dbReference type="RefSeq" id="WP_303680696.1">
    <property type="nucleotide sequence ID" value="NZ_LVWG01000009.1"/>
</dbReference>
<keyword evidence="1" id="KW-1133">Transmembrane helix</keyword>
<dbReference type="InterPro" id="IPR052948">
    <property type="entry name" value="Low_temp-induced_all0457"/>
</dbReference>